<dbReference type="Proteomes" id="UP000244016">
    <property type="component" value="Unassembled WGS sequence"/>
</dbReference>
<name>A0A2T5G5T8_9BACL</name>
<sequence length="45" mass="5230">MFMRAFFFPRLPASRFRGRRPEVSPHPWPRLPGRKPLLAPAEKAG</sequence>
<proteinExistence type="predicted"/>
<accession>A0A2T5G5T8</accession>
<protein>
    <submittedName>
        <fullName evidence="2">Uncharacterized protein</fullName>
    </submittedName>
</protein>
<evidence type="ECO:0000256" key="1">
    <source>
        <dbReference type="SAM" id="MobiDB-lite"/>
    </source>
</evidence>
<dbReference type="AlphaFoldDB" id="A0A2T5G5T8"/>
<feature type="region of interest" description="Disordered" evidence="1">
    <location>
        <begin position="16"/>
        <end position="45"/>
    </location>
</feature>
<evidence type="ECO:0000313" key="2">
    <source>
        <dbReference type="EMBL" id="PTQ51533.1"/>
    </source>
</evidence>
<comment type="caution">
    <text evidence="2">The sequence shown here is derived from an EMBL/GenBank/DDBJ whole genome shotgun (WGS) entry which is preliminary data.</text>
</comment>
<organism evidence="2 3">
    <name type="scientific">Brockia lithotrophica</name>
    <dbReference type="NCBI Taxonomy" id="933949"/>
    <lineage>
        <taxon>Bacteria</taxon>
        <taxon>Bacillati</taxon>
        <taxon>Bacillota</taxon>
        <taxon>Bacilli</taxon>
        <taxon>Bacillales</taxon>
        <taxon>Bacillales Family X. Incertae Sedis</taxon>
        <taxon>Brockia</taxon>
    </lineage>
</organism>
<dbReference type="EMBL" id="PEBW01000005">
    <property type="protein sequence ID" value="PTQ51533.1"/>
    <property type="molecule type" value="Genomic_DNA"/>
</dbReference>
<reference evidence="2 3" key="1">
    <citation type="submission" date="2017-08" db="EMBL/GenBank/DDBJ databases">
        <title>Burning lignite coal seam in the remote Altai Mountains harbors a hydrogen-driven thermophilic microbial community.</title>
        <authorList>
            <person name="Kadnikov V.V."/>
            <person name="Mardanov A.V."/>
            <person name="Ivasenko D."/>
            <person name="Beletsky A.V."/>
            <person name="Karnachuk O.V."/>
            <person name="Ravin N.V."/>
        </authorList>
    </citation>
    <scope>NUCLEOTIDE SEQUENCE [LARGE SCALE GENOMIC DNA]</scope>
    <source>
        <strain evidence="2">AL31</strain>
    </source>
</reference>
<evidence type="ECO:0000313" key="3">
    <source>
        <dbReference type="Proteomes" id="UP000244016"/>
    </source>
</evidence>
<gene>
    <name evidence="2" type="ORF">BLITH_1610</name>
</gene>